<gene>
    <name evidence="1" type="ORF">G6F51_003661</name>
</gene>
<protein>
    <submittedName>
        <fullName evidence="1">Uncharacterized protein</fullName>
    </submittedName>
</protein>
<accession>A0A9P6YHR9</accession>
<organism evidence="1 2">
    <name type="scientific">Rhizopus oryzae</name>
    <name type="common">Mucormycosis agent</name>
    <name type="synonym">Rhizopus arrhizus var. delemar</name>
    <dbReference type="NCBI Taxonomy" id="64495"/>
    <lineage>
        <taxon>Eukaryota</taxon>
        <taxon>Fungi</taxon>
        <taxon>Fungi incertae sedis</taxon>
        <taxon>Mucoromycota</taxon>
        <taxon>Mucoromycotina</taxon>
        <taxon>Mucoromycetes</taxon>
        <taxon>Mucorales</taxon>
        <taxon>Mucorineae</taxon>
        <taxon>Rhizopodaceae</taxon>
        <taxon>Rhizopus</taxon>
    </lineage>
</organism>
<dbReference type="Proteomes" id="UP000717996">
    <property type="component" value="Unassembled WGS sequence"/>
</dbReference>
<sequence>MCDLNWCPVCEKAISAESDSLYCSIDCLLKDGNDFKSNELTHTFRGFLYPKQHNVNIHVCRDDDNLADSIKIPESIPTLESMLSNEDDTDDEENNIFSCCDYCENKMNKGWNFGKSFKDVCPSYNPLWSENMPDMEEDQP</sequence>
<dbReference type="Pfam" id="PF12855">
    <property type="entry name" value="Ecl1"/>
    <property type="match status" value="1"/>
</dbReference>
<dbReference type="InterPro" id="IPR024368">
    <property type="entry name" value="Ecl1/2/3"/>
</dbReference>
<proteinExistence type="predicted"/>
<dbReference type="OrthoDB" id="2210012at2759"/>
<dbReference type="EMBL" id="JAANIT010000369">
    <property type="protein sequence ID" value="KAG1548447.1"/>
    <property type="molecule type" value="Genomic_DNA"/>
</dbReference>
<dbReference type="AlphaFoldDB" id="A0A9P6YHR9"/>
<evidence type="ECO:0000313" key="2">
    <source>
        <dbReference type="Proteomes" id="UP000717996"/>
    </source>
</evidence>
<name>A0A9P6YHR9_RHIOR</name>
<reference evidence="1" key="1">
    <citation type="journal article" date="2020" name="Microb. Genom.">
        <title>Genetic diversity of clinical and environmental Mucorales isolates obtained from an investigation of mucormycosis cases among solid organ transplant recipients.</title>
        <authorList>
            <person name="Nguyen M.H."/>
            <person name="Kaul D."/>
            <person name="Muto C."/>
            <person name="Cheng S.J."/>
            <person name="Richter R.A."/>
            <person name="Bruno V.M."/>
            <person name="Liu G."/>
            <person name="Beyhan S."/>
            <person name="Sundermann A.J."/>
            <person name="Mounaud S."/>
            <person name="Pasculle A.W."/>
            <person name="Nierman W.C."/>
            <person name="Driscoll E."/>
            <person name="Cumbie R."/>
            <person name="Clancy C.J."/>
            <person name="Dupont C.L."/>
        </authorList>
    </citation>
    <scope>NUCLEOTIDE SEQUENCE</scope>
    <source>
        <strain evidence="1">GL16</strain>
    </source>
</reference>
<comment type="caution">
    <text evidence="1">The sequence shown here is derived from an EMBL/GenBank/DDBJ whole genome shotgun (WGS) entry which is preliminary data.</text>
</comment>
<evidence type="ECO:0000313" key="1">
    <source>
        <dbReference type="EMBL" id="KAG1548447.1"/>
    </source>
</evidence>